<name>A0A1E1XG02_9ACAR</name>
<feature type="non-terminal residue" evidence="2">
    <location>
        <position position="435"/>
    </location>
</feature>
<proteinExistence type="evidence at transcript level"/>
<dbReference type="EMBL" id="GFAC01001001">
    <property type="protein sequence ID" value="JAT98187.1"/>
    <property type="molecule type" value="mRNA"/>
</dbReference>
<dbReference type="PROSITE" id="PS50878">
    <property type="entry name" value="RT_POL"/>
    <property type="match status" value="1"/>
</dbReference>
<evidence type="ECO:0000259" key="1">
    <source>
        <dbReference type="PROSITE" id="PS50878"/>
    </source>
</evidence>
<accession>A0A1E1XG02</accession>
<dbReference type="PANTHER" id="PTHR21301">
    <property type="entry name" value="REVERSE TRANSCRIPTASE"/>
    <property type="match status" value="1"/>
</dbReference>
<sequence length="435" mass="49111">DDPFRVKSSKDVIAFLESNYSKKLCGFSVDVKDLYYTIPQAEILSSVNDLIDEYGAVAFQNESGISTTGFLELLSLYLGSTFAEWNGEVFIQKEGICIGSCLAPFLSDVFLAARDRSMKERFEGSRVYSIFRFVDDYLVFLDCDNLDFEQQFPDVLSVFSECLTPLVLTHEVPLNDFIRFLDLSLHFSPSHVCWAYEPRAVKPILPFSSAHSKLVKRAIVHTVFSNTVNKSCEHRLKHSFSNQVDRLAKAGYPSESLVSVAGKLLEKLKSKGNSKCTKETKKRKIVVVPYLHKVSHNLKRIGKHAGVEVVFSAPKRLSGLIKNVNSEIKESRKCPIKHAKQFVPCQEGVIYSLPLSCGKRYIGQTGRCLNERLREHEYNVSRVAISGHVAKHCRHCKGNEDDDDTYVCAPNYQESAVLEKNRDSLAREIIEAHLI</sequence>
<organism evidence="2">
    <name type="scientific">Amblyomma aureolatum</name>
    <dbReference type="NCBI Taxonomy" id="187763"/>
    <lineage>
        <taxon>Eukaryota</taxon>
        <taxon>Metazoa</taxon>
        <taxon>Ecdysozoa</taxon>
        <taxon>Arthropoda</taxon>
        <taxon>Chelicerata</taxon>
        <taxon>Arachnida</taxon>
        <taxon>Acari</taxon>
        <taxon>Parasitiformes</taxon>
        <taxon>Ixodida</taxon>
        <taxon>Ixodoidea</taxon>
        <taxon>Ixodidae</taxon>
        <taxon>Amblyomminae</taxon>
        <taxon>Amblyomma</taxon>
    </lineage>
</organism>
<reference evidence="2" key="1">
    <citation type="journal article" date="2017" name="Front. Cell. Infect. Microbiol.">
        <title>The Distinct Transcriptional Response of the Midgut of Amblyomma sculptum and Amblyomma aureolatum Ticks to Rickettsia rickettsii Correlates to Their Differences in Susceptibility to Infection.</title>
        <authorList>
            <person name="Martins L.A."/>
            <person name="Galletti M.F.B.M."/>
            <person name="Ribeiro J.M."/>
            <person name="Fujita A."/>
            <person name="Costa F.B."/>
            <person name="Labruna M.B."/>
            <person name="Daffre S."/>
            <person name="Fogaca A.C."/>
        </authorList>
    </citation>
    <scope>NUCLEOTIDE SEQUENCE</scope>
</reference>
<dbReference type="PANTHER" id="PTHR21301:SF10">
    <property type="entry name" value="REVERSE TRANSCRIPTASE DOMAIN-CONTAINING PROTEIN"/>
    <property type="match status" value="1"/>
</dbReference>
<protein>
    <submittedName>
        <fullName evidence="2">Putative tick transposon</fullName>
    </submittedName>
</protein>
<dbReference type="InterPro" id="IPR000477">
    <property type="entry name" value="RT_dom"/>
</dbReference>
<feature type="non-terminal residue" evidence="2">
    <location>
        <position position="1"/>
    </location>
</feature>
<evidence type="ECO:0000313" key="2">
    <source>
        <dbReference type="EMBL" id="JAT98187.1"/>
    </source>
</evidence>
<feature type="domain" description="Reverse transcriptase" evidence="1">
    <location>
        <begin position="1"/>
        <end position="185"/>
    </location>
</feature>
<dbReference type="AlphaFoldDB" id="A0A1E1XG02"/>